<proteinExistence type="predicted"/>
<sequence length="282" mass="33821">MHQDILNCYTKFMDGTKIIMGEDLRDLEIIRKGITYSKENLQELRVLLRKHDFHTIEGEIHFFKSIKPAVNGYLKFFVYIYRLELHFPITSFKIKQKYLKMEMCQIETKRLKYVEFYRYYKNKETSLDHYYFVRQTERIESILDTTHFFSDPEFSTSHDNIYAKFIKYEILESHLKYLAITLIREKSREDNNTHKPIIYKDSNWTSSITDLVELIYSLKAARAINNGSKELNQMISVVEQVFGIKIKNHSNIYQKIKYRSRNTTKFLDHLKLSLLSKIASED</sequence>
<evidence type="ECO:0000313" key="2">
    <source>
        <dbReference type="Proteomes" id="UP001230915"/>
    </source>
</evidence>
<dbReference type="InterPro" id="IPR018534">
    <property type="entry name" value="Tet_reg_excision_RteC"/>
</dbReference>
<comment type="caution">
    <text evidence="1">The sequence shown here is derived from an EMBL/GenBank/DDBJ whole genome shotgun (WGS) entry which is preliminary data.</text>
</comment>
<dbReference type="EMBL" id="JAVHUL010000014">
    <property type="protein sequence ID" value="MDQ7917319.1"/>
    <property type="molecule type" value="Genomic_DNA"/>
</dbReference>
<evidence type="ECO:0000313" key="1">
    <source>
        <dbReference type="EMBL" id="MDQ7917319.1"/>
    </source>
</evidence>
<protein>
    <submittedName>
        <fullName evidence="1">RteC domain-containing protein</fullName>
    </submittedName>
</protein>
<gene>
    <name evidence="1" type="ORF">RBU60_07010</name>
</gene>
<dbReference type="RefSeq" id="WP_308864033.1">
    <property type="nucleotide sequence ID" value="NZ_JAVHUL010000014.1"/>
</dbReference>
<name>A0ABU1A388_9FLAO</name>
<accession>A0ABU1A388</accession>
<reference evidence="1 2" key="1">
    <citation type="submission" date="2023-08" db="EMBL/GenBank/DDBJ databases">
        <title>Mesonia sp. MT50, isolated from deep-sea sediment of the Mariana Trench.</title>
        <authorList>
            <person name="Fu H."/>
        </authorList>
    </citation>
    <scope>NUCLEOTIDE SEQUENCE [LARGE SCALE GENOMIC DNA]</scope>
    <source>
        <strain evidence="1 2">MT50</strain>
    </source>
</reference>
<keyword evidence="2" id="KW-1185">Reference proteome</keyword>
<dbReference type="Pfam" id="PF09357">
    <property type="entry name" value="RteC"/>
    <property type="match status" value="1"/>
</dbReference>
<dbReference type="Proteomes" id="UP001230915">
    <property type="component" value="Unassembled WGS sequence"/>
</dbReference>
<organism evidence="1 2">
    <name type="scientific">Mesonia profundi</name>
    <dbReference type="NCBI Taxonomy" id="3070998"/>
    <lineage>
        <taxon>Bacteria</taxon>
        <taxon>Pseudomonadati</taxon>
        <taxon>Bacteroidota</taxon>
        <taxon>Flavobacteriia</taxon>
        <taxon>Flavobacteriales</taxon>
        <taxon>Flavobacteriaceae</taxon>
        <taxon>Mesonia</taxon>
    </lineage>
</organism>